<evidence type="ECO:0000313" key="2">
    <source>
        <dbReference type="EMBL" id="CAA9246438.1"/>
    </source>
</evidence>
<accession>A0A6J4IB85</accession>
<feature type="transmembrane region" description="Helical" evidence="1">
    <location>
        <begin position="215"/>
        <end position="232"/>
    </location>
</feature>
<sequence>MAVRLGAASGVVMALAQIAVPLTEEHAVLTTVVVVAFAATTTSFAAAVWGWRRALVAAIVVVAGTTVLERVGTSTGLPFGEYRYTGELQPTIAGVPLAVTLAWLAMAVPAREVAARLAGPGWRRVALGAVALTAWDVMLDPQMVDEGYWVWARGGPWRDVPLSNYAGWLVSSAAVLVVLDRLLPGPGRSRPLLGLYTWWAVMQTLGFLVFFGDPLVGLVGGLCMVPLAWAAWRAELGRRPVAVPVAARPAGVRRG</sequence>
<feature type="transmembrane region" description="Helical" evidence="1">
    <location>
        <begin position="122"/>
        <end position="139"/>
    </location>
</feature>
<dbReference type="AlphaFoldDB" id="A0A6J4IB85"/>
<feature type="transmembrane region" description="Helical" evidence="1">
    <location>
        <begin position="26"/>
        <end position="47"/>
    </location>
</feature>
<keyword evidence="1" id="KW-0812">Transmembrane</keyword>
<keyword evidence="1" id="KW-0472">Membrane</keyword>
<feature type="transmembrane region" description="Helical" evidence="1">
    <location>
        <begin position="92"/>
        <end position="110"/>
    </location>
</feature>
<keyword evidence="1" id="KW-1133">Transmembrane helix</keyword>
<dbReference type="PANTHER" id="PTHR39419">
    <property type="entry name" value="SLL0814 PROTEIN"/>
    <property type="match status" value="1"/>
</dbReference>
<evidence type="ECO:0000256" key="1">
    <source>
        <dbReference type="SAM" id="Phobius"/>
    </source>
</evidence>
<dbReference type="InterPro" id="IPR007354">
    <property type="entry name" value="CruF-like"/>
</dbReference>
<organism evidence="2">
    <name type="scientific">uncultured Acidimicrobiales bacterium</name>
    <dbReference type="NCBI Taxonomy" id="310071"/>
    <lineage>
        <taxon>Bacteria</taxon>
        <taxon>Bacillati</taxon>
        <taxon>Actinomycetota</taxon>
        <taxon>Acidimicrobiia</taxon>
        <taxon>Acidimicrobiales</taxon>
        <taxon>environmental samples</taxon>
    </lineage>
</organism>
<feature type="transmembrane region" description="Helical" evidence="1">
    <location>
        <begin position="165"/>
        <end position="183"/>
    </location>
</feature>
<protein>
    <submittedName>
        <fullName evidence="2">Carotenoid biosynthesis protein</fullName>
    </submittedName>
</protein>
<feature type="transmembrane region" description="Helical" evidence="1">
    <location>
        <begin position="192"/>
        <end position="209"/>
    </location>
</feature>
<proteinExistence type="predicted"/>
<dbReference type="PANTHER" id="PTHR39419:SF1">
    <property type="entry name" value="SLL0814 PROTEIN"/>
    <property type="match status" value="1"/>
</dbReference>
<dbReference type="EMBL" id="CADCSY010000090">
    <property type="protein sequence ID" value="CAA9246438.1"/>
    <property type="molecule type" value="Genomic_DNA"/>
</dbReference>
<reference evidence="2" key="1">
    <citation type="submission" date="2020-02" db="EMBL/GenBank/DDBJ databases">
        <authorList>
            <person name="Meier V. D."/>
        </authorList>
    </citation>
    <scope>NUCLEOTIDE SEQUENCE</scope>
    <source>
        <strain evidence="2">AVDCRST_MAG20</strain>
    </source>
</reference>
<name>A0A6J4IB85_9ACTN</name>
<feature type="transmembrane region" description="Helical" evidence="1">
    <location>
        <begin position="54"/>
        <end position="72"/>
    </location>
</feature>
<gene>
    <name evidence="2" type="ORF">AVDCRST_MAG20-2004</name>
</gene>
<dbReference type="Pfam" id="PF04240">
    <property type="entry name" value="Caroten_synth"/>
    <property type="match status" value="1"/>
</dbReference>